<comment type="similarity">
    <text evidence="1">Belongs to the ParA family.</text>
</comment>
<dbReference type="PANTHER" id="PTHR13696">
    <property type="entry name" value="P-LOOP CONTAINING NUCLEOSIDE TRIPHOSPHATE HYDROLASE"/>
    <property type="match status" value="1"/>
</dbReference>
<accession>A0A9D1NDV5</accession>
<organism evidence="6 7">
    <name type="scientific">Candidatus Caccopulliclostridium gallistercoris</name>
    <dbReference type="NCBI Taxonomy" id="2840719"/>
    <lineage>
        <taxon>Bacteria</taxon>
        <taxon>Bacillati</taxon>
        <taxon>Bacillota</taxon>
        <taxon>Clostridia</taxon>
        <taxon>Candidatus Caccopulliclostridium</taxon>
    </lineage>
</organism>
<evidence type="ECO:0000313" key="7">
    <source>
        <dbReference type="Proteomes" id="UP000886861"/>
    </source>
</evidence>
<reference evidence="6" key="1">
    <citation type="submission" date="2020-10" db="EMBL/GenBank/DDBJ databases">
        <authorList>
            <person name="Gilroy R."/>
        </authorList>
    </citation>
    <scope>NUCLEOTIDE SEQUENCE</scope>
    <source>
        <strain evidence="6">CHK186-9395</strain>
    </source>
</reference>
<reference evidence="6" key="2">
    <citation type="journal article" date="2021" name="PeerJ">
        <title>Extensive microbial diversity within the chicken gut microbiome revealed by metagenomics and culture.</title>
        <authorList>
            <person name="Gilroy R."/>
            <person name="Ravi A."/>
            <person name="Getino M."/>
            <person name="Pursley I."/>
            <person name="Horton D.L."/>
            <person name="Alikhan N.F."/>
            <person name="Baker D."/>
            <person name="Gharbi K."/>
            <person name="Hall N."/>
            <person name="Watson M."/>
            <person name="Adriaenssens E.M."/>
            <person name="Foster-Nyarko E."/>
            <person name="Jarju S."/>
            <person name="Secka A."/>
            <person name="Antonio M."/>
            <person name="Oren A."/>
            <person name="Chaudhuri R.R."/>
            <person name="La Ragione R."/>
            <person name="Hildebrand F."/>
            <person name="Pallen M.J."/>
        </authorList>
    </citation>
    <scope>NUCLEOTIDE SEQUENCE</scope>
    <source>
        <strain evidence="6">CHK186-9395</strain>
    </source>
</reference>
<evidence type="ECO:0000256" key="3">
    <source>
        <dbReference type="ARBA" id="ARBA00062323"/>
    </source>
</evidence>
<dbReference type="PANTHER" id="PTHR13696:SF52">
    <property type="entry name" value="PARA FAMILY PROTEIN CT_582"/>
    <property type="match status" value="1"/>
</dbReference>
<evidence type="ECO:0000313" key="6">
    <source>
        <dbReference type="EMBL" id="HIV01245.1"/>
    </source>
</evidence>
<dbReference type="FunFam" id="3.40.50.300:FF:000285">
    <property type="entry name" value="Sporulation initiation inhibitor Soj"/>
    <property type="match status" value="1"/>
</dbReference>
<feature type="domain" description="AAA" evidence="5">
    <location>
        <begin position="3"/>
        <end position="178"/>
    </location>
</feature>
<comment type="catalytic activity">
    <reaction evidence="2">
        <text>ATP + H2O = ADP + phosphate + H(+)</text>
        <dbReference type="Rhea" id="RHEA:13065"/>
        <dbReference type="ChEBI" id="CHEBI:15377"/>
        <dbReference type="ChEBI" id="CHEBI:15378"/>
        <dbReference type="ChEBI" id="CHEBI:30616"/>
        <dbReference type="ChEBI" id="CHEBI:43474"/>
        <dbReference type="ChEBI" id="CHEBI:456216"/>
    </reaction>
</comment>
<protein>
    <recommendedName>
        <fullName evidence="4">Sporulation initiation inhibitor protein Soj</fullName>
    </recommendedName>
</protein>
<comment type="caution">
    <text evidence="6">The sequence shown here is derived from an EMBL/GenBank/DDBJ whole genome shotgun (WGS) entry which is preliminary data.</text>
</comment>
<dbReference type="InterPro" id="IPR050678">
    <property type="entry name" value="DNA_Partitioning_ATPase"/>
</dbReference>
<sequence>MGKIIAFANQKGGVGKTTTCINLAADIALMGKRVLIVDMDPQGNATSGVGIEKSSQLKTIYNVIDGDCSIKEVILETLIPNLDIIPATVDLAGAEIDLVQMSSREKIVKNILSRIITNYNYIMIDCPPSLGLLTVNALTASNSIIIPIQCEFFALEGLSQLMNTVRLVKHHLNSELDIEGVILTMKDKRSNLVAEVSQEILKFFGKKVYETYIPRNVRLAEAPSHGKPIMLYDVSSKGAEAYLELAEEFLERNKDSYKKITKHTKFKLRGSN</sequence>
<proteinExistence type="inferred from homology"/>
<gene>
    <name evidence="6" type="ORF">IAA62_01655</name>
</gene>
<dbReference type="CDD" id="cd02042">
    <property type="entry name" value="ParAB_family"/>
    <property type="match status" value="1"/>
</dbReference>
<dbReference type="SUPFAM" id="SSF52540">
    <property type="entry name" value="P-loop containing nucleoside triphosphate hydrolases"/>
    <property type="match status" value="1"/>
</dbReference>
<dbReference type="EMBL" id="DVOJ01000006">
    <property type="protein sequence ID" value="HIV01245.1"/>
    <property type="molecule type" value="Genomic_DNA"/>
</dbReference>
<evidence type="ECO:0000256" key="4">
    <source>
        <dbReference type="ARBA" id="ARBA00071824"/>
    </source>
</evidence>
<dbReference type="AlphaFoldDB" id="A0A9D1NDV5"/>
<name>A0A9D1NDV5_9FIRM</name>
<dbReference type="Pfam" id="PF13614">
    <property type="entry name" value="AAA_31"/>
    <property type="match status" value="1"/>
</dbReference>
<dbReference type="InterPro" id="IPR027417">
    <property type="entry name" value="P-loop_NTPase"/>
</dbReference>
<dbReference type="InterPro" id="IPR025669">
    <property type="entry name" value="AAA_dom"/>
</dbReference>
<evidence type="ECO:0000256" key="1">
    <source>
        <dbReference type="ARBA" id="ARBA00006976"/>
    </source>
</evidence>
<evidence type="ECO:0000259" key="5">
    <source>
        <dbReference type="Pfam" id="PF13614"/>
    </source>
</evidence>
<comment type="subunit">
    <text evidence="3">Dimerizes in the presence of ATP but not ADP; ATP-binding is required for double-stranded (ds)DNA-binding. Interacts with DnaA.</text>
</comment>
<evidence type="ECO:0000256" key="2">
    <source>
        <dbReference type="ARBA" id="ARBA00049360"/>
    </source>
</evidence>
<dbReference type="Proteomes" id="UP000886861">
    <property type="component" value="Unassembled WGS sequence"/>
</dbReference>
<dbReference type="Gene3D" id="3.40.50.300">
    <property type="entry name" value="P-loop containing nucleotide triphosphate hydrolases"/>
    <property type="match status" value="1"/>
</dbReference>